<dbReference type="Proteomes" id="UP000034601">
    <property type="component" value="Unassembled WGS sequence"/>
</dbReference>
<reference evidence="6 7" key="1">
    <citation type="journal article" date="2015" name="Nature">
        <title>rRNA introns, odd ribosomes, and small enigmatic genomes across a large radiation of phyla.</title>
        <authorList>
            <person name="Brown C.T."/>
            <person name="Hug L.A."/>
            <person name="Thomas B.C."/>
            <person name="Sharon I."/>
            <person name="Castelle C.J."/>
            <person name="Singh A."/>
            <person name="Wilkins M.J."/>
            <person name="Williams K.H."/>
            <person name="Banfield J.F."/>
        </authorList>
    </citation>
    <scope>NUCLEOTIDE SEQUENCE [LARGE SCALE GENOMIC DNA]</scope>
</reference>
<evidence type="ECO:0000256" key="3">
    <source>
        <dbReference type="ARBA" id="ARBA00022679"/>
    </source>
</evidence>
<evidence type="ECO:0000313" key="6">
    <source>
        <dbReference type="EMBL" id="KKR83213.1"/>
    </source>
</evidence>
<dbReference type="SUPFAM" id="SSF53328">
    <property type="entry name" value="Formyltransferase"/>
    <property type="match status" value="1"/>
</dbReference>
<keyword evidence="3 6" id="KW-0808">Transferase</keyword>
<comment type="caution">
    <text evidence="6">The sequence shown here is derived from an EMBL/GenBank/DDBJ whole genome shotgun (WGS) entry which is preliminary data.</text>
</comment>
<dbReference type="Pfam" id="PF00551">
    <property type="entry name" value="Formyl_trans_N"/>
    <property type="match status" value="1"/>
</dbReference>
<evidence type="ECO:0000256" key="4">
    <source>
        <dbReference type="ARBA" id="ARBA00022755"/>
    </source>
</evidence>
<sequence>MRERLATLISGSGTTTQEIIRACQSGEIPMDVALVISSNTTAGGIEKARRLGIPDHDIVVVNPNDFRGGDGKVDQEGFGLQILKNVKERGVTVVTQNGWLPLTPRVVIDQYPETMFNQHPGPVPEFGGKGVYGRRVHAARLLFTRLTGRDNWTEAIGQRVHSEYDQGLVVKATRVEILPEDTVDDLQQRVLPIEHRVQIDLLKDVAKGNIRELTGGEKLVRPGEEQTLSLAKKIARLMYPHG</sequence>
<organism evidence="6 7">
    <name type="scientific">Candidatus Daviesbacteria bacterium GW2011_GWA2_40_9</name>
    <dbReference type="NCBI Taxonomy" id="1618424"/>
    <lineage>
        <taxon>Bacteria</taxon>
        <taxon>Candidatus Daviesiibacteriota</taxon>
    </lineage>
</organism>
<gene>
    <name evidence="6" type="ORF">UU29_C0007G0083</name>
</gene>
<dbReference type="EC" id="2.1.2.2" evidence="2"/>
<evidence type="ECO:0000259" key="5">
    <source>
        <dbReference type="Pfam" id="PF00551"/>
    </source>
</evidence>
<dbReference type="InterPro" id="IPR002376">
    <property type="entry name" value="Formyl_transf_N"/>
</dbReference>
<proteinExistence type="predicted"/>
<protein>
    <recommendedName>
        <fullName evidence="2">phosphoribosylglycinamide formyltransferase 1</fullName>
        <ecNumber evidence="2">2.1.2.2</ecNumber>
    </recommendedName>
</protein>
<keyword evidence="4" id="KW-0658">Purine biosynthesis</keyword>
<dbReference type="AlphaFoldDB" id="A0A0G0U299"/>
<dbReference type="EMBL" id="LCAB01000007">
    <property type="protein sequence ID" value="KKR83213.1"/>
    <property type="molecule type" value="Genomic_DNA"/>
</dbReference>
<feature type="domain" description="Formyl transferase N-terminal" evidence="5">
    <location>
        <begin position="4"/>
        <end position="199"/>
    </location>
</feature>
<dbReference type="GO" id="GO:0006189">
    <property type="term" value="P:'de novo' IMP biosynthetic process"/>
    <property type="evidence" value="ECO:0007669"/>
    <property type="project" value="TreeGrafter"/>
</dbReference>
<dbReference type="Gene3D" id="3.40.50.170">
    <property type="entry name" value="Formyl transferase, N-terminal domain"/>
    <property type="match status" value="1"/>
</dbReference>
<name>A0A0G0U299_9BACT</name>
<evidence type="ECO:0000256" key="2">
    <source>
        <dbReference type="ARBA" id="ARBA00012254"/>
    </source>
</evidence>
<dbReference type="InterPro" id="IPR036477">
    <property type="entry name" value="Formyl_transf_N_sf"/>
</dbReference>
<dbReference type="PANTHER" id="PTHR43369:SF2">
    <property type="entry name" value="PHOSPHORIBOSYLGLYCINAMIDE FORMYLTRANSFERASE"/>
    <property type="match status" value="1"/>
</dbReference>
<dbReference type="GO" id="GO:0005737">
    <property type="term" value="C:cytoplasm"/>
    <property type="evidence" value="ECO:0007669"/>
    <property type="project" value="TreeGrafter"/>
</dbReference>
<evidence type="ECO:0000313" key="7">
    <source>
        <dbReference type="Proteomes" id="UP000034601"/>
    </source>
</evidence>
<evidence type="ECO:0000256" key="1">
    <source>
        <dbReference type="ARBA" id="ARBA00005054"/>
    </source>
</evidence>
<dbReference type="GO" id="GO:0004644">
    <property type="term" value="F:phosphoribosylglycinamide formyltransferase activity"/>
    <property type="evidence" value="ECO:0007669"/>
    <property type="project" value="UniProtKB-EC"/>
</dbReference>
<dbReference type="PANTHER" id="PTHR43369">
    <property type="entry name" value="PHOSPHORIBOSYLGLYCINAMIDE FORMYLTRANSFERASE"/>
    <property type="match status" value="1"/>
</dbReference>
<accession>A0A0G0U299</accession>
<comment type="pathway">
    <text evidence="1">Purine metabolism; IMP biosynthesis via de novo pathway; N(2)-formyl-N(1)-(5-phospho-D-ribosyl)glycinamide from N(1)-(5-phospho-D-ribosyl)glycinamide (10-formyl THF route): step 1/1.</text>
</comment>